<dbReference type="NCBIfam" id="NF005679">
    <property type="entry name" value="PRK07475.1"/>
    <property type="match status" value="1"/>
</dbReference>
<organism evidence="1 2">
    <name type="scientific">Brenneria corticis</name>
    <dbReference type="NCBI Taxonomy" id="2173106"/>
    <lineage>
        <taxon>Bacteria</taxon>
        <taxon>Pseudomonadati</taxon>
        <taxon>Pseudomonadota</taxon>
        <taxon>Gammaproteobacteria</taxon>
        <taxon>Enterobacterales</taxon>
        <taxon>Pectobacteriaceae</taxon>
        <taxon>Brenneria</taxon>
    </lineage>
</organism>
<dbReference type="EMBL" id="QDKH01000001">
    <property type="protein sequence ID" value="PWC19579.1"/>
    <property type="molecule type" value="Genomic_DNA"/>
</dbReference>
<protein>
    <recommendedName>
        <fullName evidence="3">Aspartate/glutamate racemase family protein</fullName>
    </recommendedName>
</protein>
<dbReference type="Proteomes" id="UP000296159">
    <property type="component" value="Unassembled WGS sequence"/>
</dbReference>
<evidence type="ECO:0008006" key="3">
    <source>
        <dbReference type="Google" id="ProtNLM"/>
    </source>
</evidence>
<evidence type="ECO:0000313" key="1">
    <source>
        <dbReference type="EMBL" id="PWC19579.1"/>
    </source>
</evidence>
<comment type="caution">
    <text evidence="1">The sequence shown here is derived from an EMBL/GenBank/DDBJ whole genome shotgun (WGS) entry which is preliminary data.</text>
</comment>
<evidence type="ECO:0000313" key="2">
    <source>
        <dbReference type="Proteomes" id="UP000296159"/>
    </source>
</evidence>
<name>A0A2U1UD31_9GAMM</name>
<dbReference type="AlphaFoldDB" id="A0A2U1UD31"/>
<keyword evidence="2" id="KW-1185">Reference proteome</keyword>
<accession>A0A2U1UD31</accession>
<proteinExistence type="predicted"/>
<reference evidence="1 2" key="1">
    <citation type="submission" date="2018-04" db="EMBL/GenBank/DDBJ databases">
        <title>Brenneria corticis sp.nov.</title>
        <authorList>
            <person name="Li Y."/>
        </authorList>
    </citation>
    <scope>NUCLEOTIDE SEQUENCE [LARGE SCALE GENOMIC DNA]</scope>
    <source>
        <strain evidence="1 2">CFCC 11842</strain>
    </source>
</reference>
<sequence length="245" mass="27175">MSHHTRHTSASPATVGILMVKTHFRRYLGDIGNADTWSFPVRYRVVEEAIPQRMGHLQQHDLLEPFKRAAQSLIDEGVDGLTTSCGYLSYYQQELAAWSPVPIVTSSLLQYPLVQRLLPAGKQPLILTFDDSTLRGDYLARVGIDPQAAVAGMPPDSEFVRSIRSGDDGMPYAVLEREVLRAAEQALARFPDSGALVLECTNLAPFSASLHAHLGLPVFDTVTLVNWFQAALRPRRYDGGEKWCL</sequence>
<dbReference type="RefSeq" id="WP_136164643.1">
    <property type="nucleotide sequence ID" value="NZ_KZ819071.1"/>
</dbReference>
<gene>
    <name evidence="1" type="ORF">DDT56_00985</name>
</gene>